<dbReference type="AlphaFoldDB" id="A0A7J7JBG6"/>
<gene>
    <name evidence="1" type="ORF">EB796_018374</name>
</gene>
<name>A0A7J7JBG6_BUGNE</name>
<reference evidence="1" key="1">
    <citation type="submission" date="2020-06" db="EMBL/GenBank/DDBJ databases">
        <title>Draft genome of Bugula neritina, a colonial animal packing powerful symbionts and potential medicines.</title>
        <authorList>
            <person name="Rayko M."/>
        </authorList>
    </citation>
    <scope>NUCLEOTIDE SEQUENCE [LARGE SCALE GENOMIC DNA]</scope>
    <source>
        <strain evidence="1">Kwan_BN1</strain>
    </source>
</reference>
<sequence>MSSTKLGLGDALSESITSKRGIKQGDPMSMHLFTAVIDLYVQKLNNNIGYKIGDERVTYMAFPDDIVLFAKSKEGLGLNTELSVNELGRAGWAPRLV</sequence>
<keyword evidence="2" id="KW-1185">Reference proteome</keyword>
<proteinExistence type="predicted"/>
<dbReference type="OrthoDB" id="410104at2759"/>
<evidence type="ECO:0008006" key="3">
    <source>
        <dbReference type="Google" id="ProtNLM"/>
    </source>
</evidence>
<evidence type="ECO:0000313" key="1">
    <source>
        <dbReference type="EMBL" id="KAF6023327.1"/>
    </source>
</evidence>
<dbReference type="Proteomes" id="UP000593567">
    <property type="component" value="Unassembled WGS sequence"/>
</dbReference>
<evidence type="ECO:0000313" key="2">
    <source>
        <dbReference type="Proteomes" id="UP000593567"/>
    </source>
</evidence>
<organism evidence="1 2">
    <name type="scientific">Bugula neritina</name>
    <name type="common">Brown bryozoan</name>
    <name type="synonym">Sertularia neritina</name>
    <dbReference type="NCBI Taxonomy" id="10212"/>
    <lineage>
        <taxon>Eukaryota</taxon>
        <taxon>Metazoa</taxon>
        <taxon>Spiralia</taxon>
        <taxon>Lophotrochozoa</taxon>
        <taxon>Bryozoa</taxon>
        <taxon>Gymnolaemata</taxon>
        <taxon>Cheilostomatida</taxon>
        <taxon>Flustrina</taxon>
        <taxon>Buguloidea</taxon>
        <taxon>Bugulidae</taxon>
        <taxon>Bugula</taxon>
    </lineage>
</organism>
<protein>
    <recommendedName>
        <fullName evidence="3">Reverse transcriptase domain-containing protein</fullName>
    </recommendedName>
</protein>
<dbReference type="EMBL" id="VXIV02002731">
    <property type="protein sequence ID" value="KAF6023327.1"/>
    <property type="molecule type" value="Genomic_DNA"/>
</dbReference>
<accession>A0A7J7JBG6</accession>
<comment type="caution">
    <text evidence="1">The sequence shown here is derived from an EMBL/GenBank/DDBJ whole genome shotgun (WGS) entry which is preliminary data.</text>
</comment>